<feature type="signal peptide" evidence="1">
    <location>
        <begin position="1"/>
        <end position="21"/>
    </location>
</feature>
<proteinExistence type="predicted"/>
<evidence type="ECO:0008006" key="4">
    <source>
        <dbReference type="Google" id="ProtNLM"/>
    </source>
</evidence>
<keyword evidence="3" id="KW-1185">Reference proteome</keyword>
<reference evidence="2 3" key="1">
    <citation type="submission" date="2018-06" db="EMBL/GenBank/DDBJ databases">
        <title>Comparative genomics of rhizobia nodulating Arachis hypogaea in China.</title>
        <authorList>
            <person name="Li Y."/>
        </authorList>
    </citation>
    <scope>NUCLEOTIDE SEQUENCE [LARGE SCALE GENOMIC DNA]</scope>
    <source>
        <strain evidence="2 3">CCBAU 51658</strain>
    </source>
</reference>
<name>A0ABX6UDW2_9BRAD</name>
<evidence type="ECO:0000313" key="3">
    <source>
        <dbReference type="Proteomes" id="UP000593880"/>
    </source>
</evidence>
<dbReference type="Proteomes" id="UP000593880">
    <property type="component" value="Chromosome"/>
</dbReference>
<feature type="chain" id="PRO_5047427254" description="Four-helix bundle copper-binding protein" evidence="1">
    <location>
        <begin position="22"/>
        <end position="80"/>
    </location>
</feature>
<protein>
    <recommendedName>
        <fullName evidence="4">Four-helix bundle copper-binding protein</fullName>
    </recommendedName>
</protein>
<organism evidence="2 3">
    <name type="scientific">Bradyrhizobium guangdongense</name>
    <dbReference type="NCBI Taxonomy" id="1325090"/>
    <lineage>
        <taxon>Bacteria</taxon>
        <taxon>Pseudomonadati</taxon>
        <taxon>Pseudomonadota</taxon>
        <taxon>Alphaproteobacteria</taxon>
        <taxon>Hyphomicrobiales</taxon>
        <taxon>Nitrobacteraceae</taxon>
        <taxon>Bradyrhizobium</taxon>
    </lineage>
</organism>
<keyword evidence="1" id="KW-0732">Signal</keyword>
<accession>A0ABX6UDW2</accession>
<sequence length="80" mass="8344">MRIALAFFVCLALSPLGPVWAGNLSPAKLRLADAAAEACLSSCDNQNAACKRVCPTTLGTPCIASCDSQAQVCRQLCQSK</sequence>
<evidence type="ECO:0000256" key="1">
    <source>
        <dbReference type="SAM" id="SignalP"/>
    </source>
</evidence>
<evidence type="ECO:0000313" key="2">
    <source>
        <dbReference type="EMBL" id="QOZ59513.1"/>
    </source>
</evidence>
<gene>
    <name evidence="2" type="ORF">XH86_12795</name>
</gene>
<dbReference type="EMBL" id="CP030057">
    <property type="protein sequence ID" value="QOZ59513.1"/>
    <property type="molecule type" value="Genomic_DNA"/>
</dbReference>